<evidence type="ECO:0000256" key="1">
    <source>
        <dbReference type="SAM" id="MobiDB-lite"/>
    </source>
</evidence>
<evidence type="ECO:0000313" key="2">
    <source>
        <dbReference type="EMBL" id="JAG27624.1"/>
    </source>
</evidence>
<feature type="region of interest" description="Disordered" evidence="1">
    <location>
        <begin position="81"/>
        <end position="107"/>
    </location>
</feature>
<sequence length="107" mass="12267">TNLNTVTFYTSEGNVLHSLESEQATISSSCTMNRKQPCDSMDDTTAVESDEITKLCQYIQSVIPPPPQELIDEYDRRWRKQQCDQNRSTDRQSLLSNNLLNSKNLTH</sequence>
<feature type="non-terminal residue" evidence="2">
    <location>
        <position position="1"/>
    </location>
</feature>
<feature type="compositionally biased region" description="Low complexity" evidence="1">
    <location>
        <begin position="93"/>
        <end position="107"/>
    </location>
</feature>
<dbReference type="AlphaFoldDB" id="A0A0A9Y641"/>
<reference evidence="2" key="1">
    <citation type="journal article" date="2014" name="PLoS ONE">
        <title>Transcriptome-Based Identification of ABC Transporters in the Western Tarnished Plant Bug Lygus hesperus.</title>
        <authorList>
            <person name="Hull J.J."/>
            <person name="Chaney K."/>
            <person name="Geib S.M."/>
            <person name="Fabrick J.A."/>
            <person name="Brent C.S."/>
            <person name="Walsh D."/>
            <person name="Lavine L.C."/>
        </authorList>
    </citation>
    <scope>NUCLEOTIDE SEQUENCE</scope>
</reference>
<organism evidence="2">
    <name type="scientific">Lygus hesperus</name>
    <name type="common">Western plant bug</name>
    <dbReference type="NCBI Taxonomy" id="30085"/>
    <lineage>
        <taxon>Eukaryota</taxon>
        <taxon>Metazoa</taxon>
        <taxon>Ecdysozoa</taxon>
        <taxon>Arthropoda</taxon>
        <taxon>Hexapoda</taxon>
        <taxon>Insecta</taxon>
        <taxon>Pterygota</taxon>
        <taxon>Neoptera</taxon>
        <taxon>Paraneoptera</taxon>
        <taxon>Hemiptera</taxon>
        <taxon>Heteroptera</taxon>
        <taxon>Panheteroptera</taxon>
        <taxon>Cimicomorpha</taxon>
        <taxon>Miridae</taxon>
        <taxon>Mirini</taxon>
        <taxon>Lygus</taxon>
    </lineage>
</organism>
<reference evidence="2" key="2">
    <citation type="submission" date="2014-07" db="EMBL/GenBank/DDBJ databases">
        <authorList>
            <person name="Hull J."/>
        </authorList>
    </citation>
    <scope>NUCLEOTIDE SEQUENCE</scope>
</reference>
<proteinExistence type="predicted"/>
<protein>
    <submittedName>
        <fullName evidence="2">DENN domain-containing protein 5A</fullName>
    </submittedName>
</protein>
<dbReference type="EMBL" id="GBHO01015980">
    <property type="protein sequence ID" value="JAG27624.1"/>
    <property type="molecule type" value="Transcribed_RNA"/>
</dbReference>
<gene>
    <name evidence="2" type="primary">Dennd5a</name>
    <name evidence="2" type="ORF">CM83_99188</name>
</gene>
<accession>A0A0A9Y641</accession>
<feature type="non-terminal residue" evidence="2">
    <location>
        <position position="107"/>
    </location>
</feature>
<name>A0A0A9Y641_LYGHE</name>